<name>A0A1H7QV50_OLID1</name>
<dbReference type="RefSeq" id="WP_093325160.1">
    <property type="nucleotide sequence ID" value="NZ_FOAF01000002.1"/>
</dbReference>
<sequence length="301" mass="34298">MKNIKVLGIKRGKTFSPNHIGNDEAIFLLSMEALKERGYVVEIYSEEEFLSEPVSPVYVLIVSMAREKAVIKKLQQLEQQGIKIINSGFGVENCFRTNMTNLLLNNHIPYPESFIVPTSCEKNHFSNNFQKPGVWIKRGDFHAIHKEDVTFAASEEEGIEILREYALRGIPDAVISKHLVGDLVKFYGVRNTDFFFWFYPYEHNHHKYAHYEEINGKLVYNAFDESELERIAFGAAEVLDVFIFGGDAIVDAAGNLHIIDLNDWPSFAPCREEGAKYIAQLLINILEKHTNGVIAGEKQKN</sequence>
<accession>A0A1H7QV50</accession>
<evidence type="ECO:0008006" key="3">
    <source>
        <dbReference type="Google" id="ProtNLM"/>
    </source>
</evidence>
<keyword evidence="2" id="KW-1185">Reference proteome</keyword>
<dbReference type="SUPFAM" id="SSF56059">
    <property type="entry name" value="Glutathione synthetase ATP-binding domain-like"/>
    <property type="match status" value="1"/>
</dbReference>
<dbReference type="OrthoDB" id="9799627at2"/>
<gene>
    <name evidence="1" type="ORF">SAMN05661044_02727</name>
</gene>
<dbReference type="STRING" id="407022.SAMN05661044_02727"/>
<organism evidence="1 2">
    <name type="scientific">Olivibacter domesticus</name>
    <name type="common">Pseudosphingobacterium domesticum</name>
    <dbReference type="NCBI Taxonomy" id="407022"/>
    <lineage>
        <taxon>Bacteria</taxon>
        <taxon>Pseudomonadati</taxon>
        <taxon>Bacteroidota</taxon>
        <taxon>Sphingobacteriia</taxon>
        <taxon>Sphingobacteriales</taxon>
        <taxon>Sphingobacteriaceae</taxon>
        <taxon>Olivibacter</taxon>
    </lineage>
</organism>
<reference evidence="2" key="1">
    <citation type="submission" date="2016-10" db="EMBL/GenBank/DDBJ databases">
        <authorList>
            <person name="Varghese N."/>
            <person name="Submissions S."/>
        </authorList>
    </citation>
    <scope>NUCLEOTIDE SEQUENCE [LARGE SCALE GENOMIC DNA]</scope>
    <source>
        <strain evidence="2">DSM 18733</strain>
    </source>
</reference>
<dbReference type="EMBL" id="FOAF01000002">
    <property type="protein sequence ID" value="SEL51505.1"/>
    <property type="molecule type" value="Genomic_DNA"/>
</dbReference>
<evidence type="ECO:0000313" key="1">
    <source>
        <dbReference type="EMBL" id="SEL51505.1"/>
    </source>
</evidence>
<dbReference type="Proteomes" id="UP000199421">
    <property type="component" value="Unassembled WGS sequence"/>
</dbReference>
<dbReference type="AlphaFoldDB" id="A0A1H7QV50"/>
<evidence type="ECO:0000313" key="2">
    <source>
        <dbReference type="Proteomes" id="UP000199421"/>
    </source>
</evidence>
<protein>
    <recommendedName>
        <fullName evidence="3">Glutathione synthase/RimK-type ligase, ATP-grasp superfamily</fullName>
    </recommendedName>
</protein>
<dbReference type="Gene3D" id="3.30.470.20">
    <property type="entry name" value="ATP-grasp fold, B domain"/>
    <property type="match status" value="1"/>
</dbReference>
<proteinExistence type="predicted"/>